<comment type="caution">
    <text evidence="2">The sequence shown here is derived from an EMBL/GenBank/DDBJ whole genome shotgun (WGS) entry which is preliminary data.</text>
</comment>
<dbReference type="Gene3D" id="3.60.15.10">
    <property type="entry name" value="Ribonuclease Z/Hydroxyacylglutathione hydrolase-like"/>
    <property type="match status" value="1"/>
</dbReference>
<dbReference type="AlphaFoldDB" id="A0A940S0H8"/>
<proteinExistence type="predicted"/>
<evidence type="ECO:0000256" key="1">
    <source>
        <dbReference type="SAM" id="MobiDB-lite"/>
    </source>
</evidence>
<sequence length="276" mass="29101">MQHRVLSGGVPVAETTTPAPESRGARAPELRVIAATSTRLPVGSRREGEDDRRARSRYLLVSHPEGGLVLIDGGAGPGMVPRRGRGLTPVGLLTPWDLLAAIEVSPIQLTGAVATGLDPDRVSNFGRLPQGIPLYCCDRAFAAATSGGIAGGLPRPATQGPGASLGKARTALQPVSALPEAAWHGVTGRDLFGDGSCLLIALTDRTTGHIAVLMPRVERIAHPMLWLTRPDLRITAEDGNRALRGMPEVVRRLMKLDARLFHAADPGSTEIDVAEI</sequence>
<gene>
    <name evidence="2" type="ORF">J5474_06555</name>
</gene>
<dbReference type="InterPro" id="IPR036866">
    <property type="entry name" value="RibonucZ/Hydroxyglut_hydro"/>
</dbReference>
<dbReference type="Proteomes" id="UP000675940">
    <property type="component" value="Unassembled WGS sequence"/>
</dbReference>
<reference evidence="2" key="1">
    <citation type="submission" date="2021-03" db="EMBL/GenBank/DDBJ databases">
        <title>Sagittula salina sp. nov. strain M10.9X isolated from the marine waste.</title>
        <authorList>
            <person name="Satari L."/>
            <person name="Molina-Menor E."/>
            <person name="Vidal-Verdu A."/>
            <person name="Pascual J."/>
            <person name="Pereto J."/>
            <person name="Porcar M."/>
        </authorList>
    </citation>
    <scope>NUCLEOTIDE SEQUENCE</scope>
    <source>
        <strain evidence="2">M10.9X</strain>
    </source>
</reference>
<evidence type="ECO:0000313" key="2">
    <source>
        <dbReference type="EMBL" id="MBP0482151.1"/>
    </source>
</evidence>
<dbReference type="EMBL" id="JAGISH010000003">
    <property type="protein sequence ID" value="MBP0482151.1"/>
    <property type="molecule type" value="Genomic_DNA"/>
</dbReference>
<organism evidence="2 3">
    <name type="scientific">Sagittula salina</name>
    <dbReference type="NCBI Taxonomy" id="2820268"/>
    <lineage>
        <taxon>Bacteria</taxon>
        <taxon>Pseudomonadati</taxon>
        <taxon>Pseudomonadota</taxon>
        <taxon>Alphaproteobacteria</taxon>
        <taxon>Rhodobacterales</taxon>
        <taxon>Roseobacteraceae</taxon>
        <taxon>Sagittula</taxon>
    </lineage>
</organism>
<feature type="region of interest" description="Disordered" evidence="1">
    <location>
        <begin position="1"/>
        <end position="28"/>
    </location>
</feature>
<accession>A0A940S0H8</accession>
<keyword evidence="3" id="KW-1185">Reference proteome</keyword>
<name>A0A940S0H8_9RHOB</name>
<dbReference type="RefSeq" id="WP_209360018.1">
    <property type="nucleotide sequence ID" value="NZ_JAGISH010000003.1"/>
</dbReference>
<evidence type="ECO:0000313" key="3">
    <source>
        <dbReference type="Proteomes" id="UP000675940"/>
    </source>
</evidence>
<protein>
    <submittedName>
        <fullName evidence="2">Uncharacterized protein</fullName>
    </submittedName>
</protein>